<sequence length="174" mass="18798">MKFRELLIGATLSAISVSCFALGSEGQYNFNYGGKLEHFSATPSGSAETVFDLLMATGDGHPSVLAHQDTVGAIEQVKEGNKIITHVVPQVYGYRLVVTPEAQVPGQFEKAGRVNTTITMDQSVKGQDGKPAQYSITKKVSLASGEAVALDWINEGEPYRLTVKFNGGQWNKFN</sequence>
<reference evidence="2 3" key="1">
    <citation type="submission" date="2023-02" db="EMBL/GenBank/DDBJ databases">
        <title>Pseudomonas chrutzelriedensis sp. nov., a potently antifungal strain isolated from moss.</title>
        <authorList>
            <person name="Schnyder A."/>
            <person name="Kalawong R."/>
            <person name="Eberl L."/>
            <person name="Agnoli K."/>
        </authorList>
    </citation>
    <scope>NUCLEOTIDE SEQUENCE [LARGE SCALE GENOMIC DNA]</scope>
    <source>
        <strain evidence="2 3">681</strain>
    </source>
</reference>
<evidence type="ECO:0000313" key="3">
    <source>
        <dbReference type="Proteomes" id="UP001159100"/>
    </source>
</evidence>
<name>A0ABT6QT98_9PSED</name>
<evidence type="ECO:0000256" key="1">
    <source>
        <dbReference type="SAM" id="SignalP"/>
    </source>
</evidence>
<feature type="signal peptide" evidence="1">
    <location>
        <begin position="1"/>
        <end position="21"/>
    </location>
</feature>
<evidence type="ECO:0000313" key="2">
    <source>
        <dbReference type="EMBL" id="MDI2594127.1"/>
    </source>
</evidence>
<keyword evidence="1" id="KW-0732">Signal</keyword>
<comment type="caution">
    <text evidence="2">The sequence shown here is derived from an EMBL/GenBank/DDBJ whole genome shotgun (WGS) entry which is preliminary data.</text>
</comment>
<dbReference type="PROSITE" id="PS51257">
    <property type="entry name" value="PROKAR_LIPOPROTEIN"/>
    <property type="match status" value="1"/>
</dbReference>
<dbReference type="RefSeq" id="WP_282316768.1">
    <property type="nucleotide sequence ID" value="NZ_JARBWL010000002.1"/>
</dbReference>
<dbReference type="EMBL" id="JARBWL010000002">
    <property type="protein sequence ID" value="MDI2594127.1"/>
    <property type="molecule type" value="Genomic_DNA"/>
</dbReference>
<feature type="chain" id="PRO_5046430354" evidence="1">
    <location>
        <begin position="22"/>
        <end position="174"/>
    </location>
</feature>
<keyword evidence="3" id="KW-1185">Reference proteome</keyword>
<organism evidence="2 3">
    <name type="scientific">Pseudomonas fungipugnans</name>
    <dbReference type="NCBI Taxonomy" id="3024217"/>
    <lineage>
        <taxon>Bacteria</taxon>
        <taxon>Pseudomonadati</taxon>
        <taxon>Pseudomonadota</taxon>
        <taxon>Gammaproteobacteria</taxon>
        <taxon>Pseudomonadales</taxon>
        <taxon>Pseudomonadaceae</taxon>
        <taxon>Pseudomonas</taxon>
    </lineage>
</organism>
<proteinExistence type="predicted"/>
<protein>
    <submittedName>
        <fullName evidence="2">Uncharacterized protein</fullName>
    </submittedName>
</protein>
<gene>
    <name evidence="2" type="ORF">POF45_22230</name>
</gene>
<dbReference type="Proteomes" id="UP001159100">
    <property type="component" value="Unassembled WGS sequence"/>
</dbReference>
<accession>A0ABT6QT98</accession>